<dbReference type="RefSeq" id="WP_048437630.1">
    <property type="nucleotide sequence ID" value="NZ_LWHQ01000106.1"/>
</dbReference>
<proteinExistence type="predicted"/>
<gene>
    <name evidence="2" type="ORF">A5481_31340</name>
</gene>
<dbReference type="AlphaFoldDB" id="A0A179RZ41"/>
<protein>
    <submittedName>
        <fullName evidence="2">Uncharacterized protein</fullName>
    </submittedName>
</protein>
<name>A0A179RZ41_9HYPH</name>
<feature type="compositionally biased region" description="Low complexity" evidence="1">
    <location>
        <begin position="173"/>
        <end position="188"/>
    </location>
</feature>
<dbReference type="OrthoDB" id="10012571at2"/>
<evidence type="ECO:0000256" key="1">
    <source>
        <dbReference type="SAM" id="MobiDB-lite"/>
    </source>
</evidence>
<dbReference type="STRING" id="427683.A5481_31340"/>
<accession>A0A179RZ41</accession>
<comment type="caution">
    <text evidence="2">The sequence shown here is derived from an EMBL/GenBank/DDBJ whole genome shotgun (WGS) entry which is preliminary data.</text>
</comment>
<dbReference type="EMBL" id="LWHQ01000106">
    <property type="protein sequence ID" value="OAS12877.1"/>
    <property type="molecule type" value="Genomic_DNA"/>
</dbReference>
<reference evidence="2 3" key="1">
    <citation type="submission" date="2016-04" db="EMBL/GenBank/DDBJ databases">
        <authorList>
            <person name="Evans L.H."/>
            <person name="Alamgir A."/>
            <person name="Owens N."/>
            <person name="Weber N.D."/>
            <person name="Virtaneva K."/>
            <person name="Barbian K."/>
            <person name="Babar A."/>
            <person name="Rosenke K."/>
        </authorList>
    </citation>
    <scope>NUCLEOTIDE SEQUENCE [LARGE SCALE GENOMIC DNA]</scope>
    <source>
        <strain evidence="2 3">PMB02</strain>
    </source>
</reference>
<evidence type="ECO:0000313" key="3">
    <source>
        <dbReference type="Proteomes" id="UP000078316"/>
    </source>
</evidence>
<feature type="region of interest" description="Disordered" evidence="1">
    <location>
        <begin position="128"/>
        <end position="188"/>
    </location>
</feature>
<sequence>MQAIIESLRCYQAAERQALAHSIAMSIAMGTTKAELIEADLRASRERRDALVAAGKMDAYGNRFFQVGDLVTRDGADIHRVVEHNGSPGYAPDGFTVVCVSPPADGWCEVGDEEFNTCRRYEWVTDPLAGNPAGPGRDTGPPCDAEDLTQGSPSTRASSPPNASATGARWKHGAPSSSAATSTRSGTP</sequence>
<organism evidence="2 3">
    <name type="scientific">Methylobacterium platani</name>
    <dbReference type="NCBI Taxonomy" id="427683"/>
    <lineage>
        <taxon>Bacteria</taxon>
        <taxon>Pseudomonadati</taxon>
        <taxon>Pseudomonadota</taxon>
        <taxon>Alphaproteobacteria</taxon>
        <taxon>Hyphomicrobiales</taxon>
        <taxon>Methylobacteriaceae</taxon>
        <taxon>Methylobacterium</taxon>
    </lineage>
</organism>
<evidence type="ECO:0000313" key="2">
    <source>
        <dbReference type="EMBL" id="OAS12877.1"/>
    </source>
</evidence>
<feature type="compositionally biased region" description="Polar residues" evidence="1">
    <location>
        <begin position="149"/>
        <end position="165"/>
    </location>
</feature>
<dbReference type="Proteomes" id="UP000078316">
    <property type="component" value="Unassembled WGS sequence"/>
</dbReference>